<proteinExistence type="predicted"/>
<evidence type="ECO:0000313" key="2">
    <source>
        <dbReference type="EMBL" id="KAK4003660.1"/>
    </source>
</evidence>
<organism evidence="2 3">
    <name type="scientific">Daphnia magna</name>
    <dbReference type="NCBI Taxonomy" id="35525"/>
    <lineage>
        <taxon>Eukaryota</taxon>
        <taxon>Metazoa</taxon>
        <taxon>Ecdysozoa</taxon>
        <taxon>Arthropoda</taxon>
        <taxon>Crustacea</taxon>
        <taxon>Branchiopoda</taxon>
        <taxon>Diplostraca</taxon>
        <taxon>Cladocera</taxon>
        <taxon>Anomopoda</taxon>
        <taxon>Daphniidae</taxon>
        <taxon>Daphnia</taxon>
    </lineage>
</organism>
<comment type="caution">
    <text evidence="2">The sequence shown here is derived from an EMBL/GenBank/DDBJ whole genome shotgun (WGS) entry which is preliminary data.</text>
</comment>
<protein>
    <submittedName>
        <fullName evidence="2">Uncharacterized protein</fullName>
    </submittedName>
</protein>
<sequence>MYKVTKVIGQRPGSRCATVTEPISSSFPNSSTKGPCSDSPRHTAMELIRKEFPSIGGLFNCQWGTTIEYNQANSENGFKLSTMPGITTLSQQKGTDPITSCYCTTATGTESTILINMSYIV</sequence>
<name>A0ABQ9YSQ9_9CRUS</name>
<evidence type="ECO:0000313" key="3">
    <source>
        <dbReference type="Proteomes" id="UP001234178"/>
    </source>
</evidence>
<gene>
    <name evidence="2" type="ORF">OUZ56_005416</name>
</gene>
<feature type="compositionally biased region" description="Polar residues" evidence="1">
    <location>
        <begin position="21"/>
        <end position="34"/>
    </location>
</feature>
<evidence type="ECO:0000256" key="1">
    <source>
        <dbReference type="SAM" id="MobiDB-lite"/>
    </source>
</evidence>
<accession>A0ABQ9YSQ9</accession>
<dbReference type="EMBL" id="JAOYFB010000001">
    <property type="protein sequence ID" value="KAK4003660.1"/>
    <property type="molecule type" value="Genomic_DNA"/>
</dbReference>
<feature type="region of interest" description="Disordered" evidence="1">
    <location>
        <begin position="19"/>
        <end position="40"/>
    </location>
</feature>
<dbReference type="Proteomes" id="UP001234178">
    <property type="component" value="Unassembled WGS sequence"/>
</dbReference>
<reference evidence="2 3" key="1">
    <citation type="journal article" date="2023" name="Nucleic Acids Res.">
        <title>The hologenome of Daphnia magna reveals possible DNA methylation and microbiome-mediated evolution of the host genome.</title>
        <authorList>
            <person name="Chaturvedi A."/>
            <person name="Li X."/>
            <person name="Dhandapani V."/>
            <person name="Marshall H."/>
            <person name="Kissane S."/>
            <person name="Cuenca-Cambronero M."/>
            <person name="Asole G."/>
            <person name="Calvet F."/>
            <person name="Ruiz-Romero M."/>
            <person name="Marangio P."/>
            <person name="Guigo R."/>
            <person name="Rago D."/>
            <person name="Mirbahai L."/>
            <person name="Eastwood N."/>
            <person name="Colbourne J.K."/>
            <person name="Zhou J."/>
            <person name="Mallon E."/>
            <person name="Orsini L."/>
        </authorList>
    </citation>
    <scope>NUCLEOTIDE SEQUENCE [LARGE SCALE GENOMIC DNA]</scope>
    <source>
        <strain evidence="2">LRV0_1</strain>
    </source>
</reference>
<keyword evidence="3" id="KW-1185">Reference proteome</keyword>